<accession>A0A150R361</accession>
<feature type="transmembrane region" description="Helical" evidence="1">
    <location>
        <begin position="113"/>
        <end position="131"/>
    </location>
</feature>
<feature type="transmembrane region" description="Helical" evidence="1">
    <location>
        <begin position="77"/>
        <end position="101"/>
    </location>
</feature>
<protein>
    <submittedName>
        <fullName evidence="2">Uncharacterized protein</fullName>
    </submittedName>
</protein>
<gene>
    <name evidence="2" type="ORF">BE17_48960</name>
</gene>
<keyword evidence="1" id="KW-0472">Membrane</keyword>
<dbReference type="Proteomes" id="UP000075635">
    <property type="component" value="Unassembled WGS sequence"/>
</dbReference>
<comment type="caution">
    <text evidence="2">The sequence shown here is derived from an EMBL/GenBank/DDBJ whole genome shotgun (WGS) entry which is preliminary data.</text>
</comment>
<evidence type="ECO:0000256" key="1">
    <source>
        <dbReference type="SAM" id="Phobius"/>
    </source>
</evidence>
<reference evidence="2 3" key="1">
    <citation type="submission" date="2014-02" db="EMBL/GenBank/DDBJ databases">
        <title>The small core and large imbalanced accessory genome model reveals a collaborative survival strategy of Sorangium cellulosum strains in nature.</title>
        <authorList>
            <person name="Han K."/>
            <person name="Peng R."/>
            <person name="Blom J."/>
            <person name="Li Y.-Z."/>
        </authorList>
    </citation>
    <scope>NUCLEOTIDE SEQUENCE [LARGE SCALE GENOMIC DNA]</scope>
    <source>
        <strain evidence="2 3">So0011-07</strain>
    </source>
</reference>
<sequence length="132" mass="14014">MANESARNPTLHFWDVPAALLGFAVAGALSRIPLLEGFGLLWVGAPAAFVALRRLALPQLTPPATAPRPTLSVWQRLGAYLCLILGGVIAWLAGIVFYLSATHATRAEFSWKLLLPFAVGGALAAVGLRRLT</sequence>
<dbReference type="AlphaFoldDB" id="A0A150R361"/>
<evidence type="ECO:0000313" key="2">
    <source>
        <dbReference type="EMBL" id="KYF74561.1"/>
    </source>
</evidence>
<proteinExistence type="predicted"/>
<keyword evidence="1" id="KW-0812">Transmembrane</keyword>
<dbReference type="EMBL" id="JEMB01003257">
    <property type="protein sequence ID" value="KYF74561.1"/>
    <property type="molecule type" value="Genomic_DNA"/>
</dbReference>
<feature type="transmembrane region" description="Helical" evidence="1">
    <location>
        <begin position="38"/>
        <end position="56"/>
    </location>
</feature>
<name>A0A150R361_SORCE</name>
<feature type="transmembrane region" description="Helical" evidence="1">
    <location>
        <begin position="12"/>
        <end position="32"/>
    </location>
</feature>
<keyword evidence="1" id="KW-1133">Transmembrane helix</keyword>
<evidence type="ECO:0000313" key="3">
    <source>
        <dbReference type="Proteomes" id="UP000075635"/>
    </source>
</evidence>
<organism evidence="2 3">
    <name type="scientific">Sorangium cellulosum</name>
    <name type="common">Polyangium cellulosum</name>
    <dbReference type="NCBI Taxonomy" id="56"/>
    <lineage>
        <taxon>Bacteria</taxon>
        <taxon>Pseudomonadati</taxon>
        <taxon>Myxococcota</taxon>
        <taxon>Polyangia</taxon>
        <taxon>Polyangiales</taxon>
        <taxon>Polyangiaceae</taxon>
        <taxon>Sorangium</taxon>
    </lineage>
</organism>